<evidence type="ECO:0000313" key="1">
    <source>
        <dbReference type="EMBL" id="KAH9753632.1"/>
    </source>
</evidence>
<accession>A0ACB8KGU4</accession>
<organism evidence="1 2">
    <name type="scientific">Citrus sinensis</name>
    <name type="common">Sweet orange</name>
    <name type="synonym">Citrus aurantium var. sinensis</name>
    <dbReference type="NCBI Taxonomy" id="2711"/>
    <lineage>
        <taxon>Eukaryota</taxon>
        <taxon>Viridiplantae</taxon>
        <taxon>Streptophyta</taxon>
        <taxon>Embryophyta</taxon>
        <taxon>Tracheophyta</taxon>
        <taxon>Spermatophyta</taxon>
        <taxon>Magnoliopsida</taxon>
        <taxon>eudicotyledons</taxon>
        <taxon>Gunneridae</taxon>
        <taxon>Pentapetalae</taxon>
        <taxon>rosids</taxon>
        <taxon>malvids</taxon>
        <taxon>Sapindales</taxon>
        <taxon>Rutaceae</taxon>
        <taxon>Aurantioideae</taxon>
        <taxon>Citrus</taxon>
    </lineage>
</organism>
<keyword evidence="2" id="KW-1185">Reference proteome</keyword>
<evidence type="ECO:0000313" key="2">
    <source>
        <dbReference type="Proteomes" id="UP000829398"/>
    </source>
</evidence>
<comment type="caution">
    <text evidence="1">The sequence shown here is derived from an EMBL/GenBank/DDBJ whole genome shotgun (WGS) entry which is preliminary data.</text>
</comment>
<proteinExistence type="predicted"/>
<reference evidence="2" key="1">
    <citation type="journal article" date="2023" name="Hortic. Res.">
        <title>A chromosome-level phased genome enabling allele-level studies in sweet orange: a case study on citrus Huanglongbing tolerance.</title>
        <authorList>
            <person name="Wu B."/>
            <person name="Yu Q."/>
            <person name="Deng Z."/>
            <person name="Duan Y."/>
            <person name="Luo F."/>
            <person name="Gmitter F. Jr."/>
        </authorList>
    </citation>
    <scope>NUCLEOTIDE SEQUENCE [LARGE SCALE GENOMIC DNA]</scope>
    <source>
        <strain evidence="2">cv. Valencia</strain>
    </source>
</reference>
<dbReference type="Proteomes" id="UP000829398">
    <property type="component" value="Chromosome 5"/>
</dbReference>
<dbReference type="EMBL" id="CM039174">
    <property type="protein sequence ID" value="KAH9753632.1"/>
    <property type="molecule type" value="Genomic_DNA"/>
</dbReference>
<protein>
    <submittedName>
        <fullName evidence="1">Receptor-like protein 13</fullName>
    </submittedName>
</protein>
<sequence length="1193" mass="134416">MFVLLLIILEGGGSERCLDQERFALLRLKLFFDDPFNSLHHWVDDEGATDCCQWERVECSNTTGRVIQLDLSFIGNWDLKERYLNASLFTPFQQLESLYLKYNNIAGCVENEGIERLSRLSNLKMLDLSENLFNNSILSSVAHLSSLTSLYLYSNRLEGSIDVKELDSLRDLEELYIGWNMIDKFVVPKGYRGLRKLKSLGLSGVGITNGSKLLQSMGSFPSLNTLHLSFNEFTETVTTTTQGLERLANLKMLDLRGNLFNNSILSSLARLSSLTSLDLSYNRLEGSINVKEFDSLSNLEELDMSGNEIDNFEVPQGYKGLRKLKTLYLLGVGIRDGSKLLQSMGSFPSLNNLDLSYNNFTDTVTTTQELHNFANLEYLTLHGSSLHISFLQSIALMFPSLKNLSMLDCKVNGVVRGQGFPHFKSLEHLDMDDLRIVLNTSFLQIIGESMPSLKYLSLSYSSAITNSSGILQGLCSLVHLQELHMADNELRGSLPWCLANMTSLRILDVSSNQLTGSISSSPLFYLTSIEELSLSNNHFHIPISLEPLFNHSRLKIFYADNNPINAKITKSHTLTTPKFQLASLSLSSSYGDGVTFPKFLYYQHDLEDVHFSRIQMNGEFPNWLLENNTKLRQLSLVNDSLAGPFRLPIHSHRHLRLLDVSNNNFQGHIPVEIGDILPRLISFNISMNALDGSIPSSFGNMNLLQILDLSNNQLTGEIPEHLAMGCVNLEFLALSNNSLKGHMFSRNFNLINLRWLQLEGNHFVGEIPQSLSKCSSLEGLYLNNNSLSGKIPRWLGNLTWLIHIIMPKNHLEGPIPVEFCHLYSLQILDISDNNISGSLPSCFHPLSITQVHLSKNMLHGQLKGGTFFNCSSLVTLDLSYNLLNGSIPDWIDGLSQLSHLILGNNNLEGEVPVQLCGLNQLQLLDLSNNNLHGLIPPCFDNTKLHESYNNSSSPDEQFKILFSIKGHQGHVEKKIQEFFEFTTKNIAYIFQGKVLSLLSGLDLSCNKLIGHIPPQVGNLTRIQTLNLSHNNLTGLIPSTFSNLKQIESLDLSYNKLNGKIPHQLVELKELAVFSVAYNNLSGEIPEWKAQFATFNENSYEGNTFLCGLPLPICRSPTTMSEASIENERDDNLIDTDSFFITFTTSYVIVIFGIVTVLYVNSYWRHRWFYFVEMWITSCYYFVVDNLIPTRFCH</sequence>
<name>A0ACB8KGU4_CITSI</name>
<gene>
    <name evidence="1" type="ORF">KPL71_015140</name>
</gene>